<dbReference type="PANTHER" id="PTHR18934:SF213">
    <property type="entry name" value="3'-5' RNA HELICASE YTHDC2"/>
    <property type="match status" value="1"/>
</dbReference>
<keyword evidence="2" id="KW-0547">Nucleotide-binding</keyword>
<dbReference type="AlphaFoldDB" id="A0A218UJQ1"/>
<proteinExistence type="predicted"/>
<name>A0A218UJQ1_9PASE</name>
<evidence type="ECO:0000313" key="2">
    <source>
        <dbReference type="EMBL" id="OWK53811.1"/>
    </source>
</evidence>
<dbReference type="Proteomes" id="UP000197619">
    <property type="component" value="Unassembled WGS sequence"/>
</dbReference>
<dbReference type="Gene3D" id="1.20.120.1080">
    <property type="match status" value="1"/>
</dbReference>
<keyword evidence="3" id="KW-1185">Reference proteome</keyword>
<gene>
    <name evidence="2" type="primary">YTHDC2_0</name>
    <name evidence="2" type="ORF">RLOC_00012230</name>
</gene>
<dbReference type="PROSITE" id="PS50882">
    <property type="entry name" value="YTH"/>
    <property type="match status" value="1"/>
</dbReference>
<dbReference type="Gene3D" id="3.10.590.10">
    <property type="entry name" value="ph1033 like domains"/>
    <property type="match status" value="1"/>
</dbReference>
<feature type="domain" description="YTH" evidence="1">
    <location>
        <begin position="458"/>
        <end position="588"/>
    </location>
</feature>
<dbReference type="SUPFAM" id="SSF52540">
    <property type="entry name" value="P-loop containing nucleoside triphosphate hydrolases"/>
    <property type="match status" value="1"/>
</dbReference>
<dbReference type="Gene3D" id="3.40.50.300">
    <property type="entry name" value="P-loop containing nucleotide triphosphate hydrolases"/>
    <property type="match status" value="2"/>
</dbReference>
<evidence type="ECO:0000259" key="1">
    <source>
        <dbReference type="PROSITE" id="PS50882"/>
    </source>
</evidence>
<dbReference type="EMBL" id="MUZQ01000264">
    <property type="protein sequence ID" value="OWK53811.1"/>
    <property type="molecule type" value="Genomic_DNA"/>
</dbReference>
<dbReference type="GO" id="GO:0003723">
    <property type="term" value="F:RNA binding"/>
    <property type="evidence" value="ECO:0007669"/>
    <property type="project" value="InterPro"/>
</dbReference>
<dbReference type="CDD" id="cd21134">
    <property type="entry name" value="YTH"/>
    <property type="match status" value="1"/>
</dbReference>
<dbReference type="InterPro" id="IPR007275">
    <property type="entry name" value="YTH_domain"/>
</dbReference>
<evidence type="ECO:0000313" key="3">
    <source>
        <dbReference type="Proteomes" id="UP000197619"/>
    </source>
</evidence>
<dbReference type="SMART" id="SM00847">
    <property type="entry name" value="HA2"/>
    <property type="match status" value="1"/>
</dbReference>
<dbReference type="PANTHER" id="PTHR18934">
    <property type="entry name" value="ATP-DEPENDENT RNA HELICASE"/>
    <property type="match status" value="1"/>
</dbReference>
<reference evidence="2 3" key="1">
    <citation type="submission" date="2017-05" db="EMBL/GenBank/DDBJ databases">
        <title>Genome of assembly of the Bengalese finch, Lonchura striata domestica.</title>
        <authorList>
            <person name="Colquitt B.M."/>
            <person name="Brainard M.S."/>
        </authorList>
    </citation>
    <scope>NUCLEOTIDE SEQUENCE [LARGE SCALE GENOMIC DNA]</scope>
    <source>
        <strain evidence="2">White83orange57</strain>
    </source>
</reference>
<keyword evidence="2" id="KW-0347">Helicase</keyword>
<comment type="caution">
    <text evidence="2">The sequence shown here is derived from an EMBL/GenBank/DDBJ whole genome shotgun (WGS) entry which is preliminary data.</text>
</comment>
<dbReference type="Pfam" id="PF04146">
    <property type="entry name" value="YTH"/>
    <property type="match status" value="1"/>
</dbReference>
<keyword evidence="2" id="KW-0067">ATP-binding</keyword>
<dbReference type="GO" id="GO:0004386">
    <property type="term" value="F:helicase activity"/>
    <property type="evidence" value="ECO:0007669"/>
    <property type="project" value="UniProtKB-KW"/>
</dbReference>
<dbReference type="Pfam" id="PF21010">
    <property type="entry name" value="HA2_C"/>
    <property type="match status" value="1"/>
</dbReference>
<dbReference type="InterPro" id="IPR007502">
    <property type="entry name" value="Helicase-assoc_dom"/>
</dbReference>
<keyword evidence="2" id="KW-0378">Hydrolase</keyword>
<dbReference type="FunFam" id="1.20.120.1080:FF:000008">
    <property type="entry name" value="probable ATP-dependent RNA helicase YTHDC2"/>
    <property type="match status" value="1"/>
</dbReference>
<protein>
    <submittedName>
        <fullName evidence="2">ATP-dependent RNA helicase YTHDC2</fullName>
    </submittedName>
</protein>
<organism evidence="2 3">
    <name type="scientific">Lonchura striata</name>
    <name type="common">white-rumped munia</name>
    <dbReference type="NCBI Taxonomy" id="40157"/>
    <lineage>
        <taxon>Eukaryota</taxon>
        <taxon>Metazoa</taxon>
        <taxon>Chordata</taxon>
        <taxon>Craniata</taxon>
        <taxon>Vertebrata</taxon>
        <taxon>Euteleostomi</taxon>
        <taxon>Archelosauria</taxon>
        <taxon>Archosauria</taxon>
        <taxon>Dinosauria</taxon>
        <taxon>Saurischia</taxon>
        <taxon>Theropoda</taxon>
        <taxon>Coelurosauria</taxon>
        <taxon>Aves</taxon>
        <taxon>Neognathae</taxon>
        <taxon>Neoaves</taxon>
        <taxon>Telluraves</taxon>
        <taxon>Australaves</taxon>
        <taxon>Passeriformes</taxon>
        <taxon>Passeroidea</taxon>
        <taxon>Estrildidae</taxon>
        <taxon>Estrildinae</taxon>
        <taxon>Lonchura</taxon>
    </lineage>
</organism>
<sequence>MRKKDVSEAHVVMTCDLALRTKHTVWSLIQRFPITNKKRVALLSRTEQGSACAVESENKEVNKRSGQHNDGIPQVPVKRGESEFDFFRQSLSVLEKQEEIVQIIKDNKIVWIIGETGSGKTMQIPQFILDECYKNGTPCHVFCTQLRCLAAVAVAERVAAERREKIDQTIGHQIWLECRMAVDWARHFGQTEFVDLLESYSASFRFGNLDESSQVQKSASDLSEEERELLTAYHNSFDDEKVDLDLIIQLLHSICHSSEAGAILIFLPGYDELVSLRDHILLDDKRFADNAHRYQVFMLHSSMQTLDQKQVIRLWIRSKQTPPFGICKIAIVDFLLKAPDRLPAITLRNAVHVLKTIDAMDPWEDLTELGYQLTELPVEPHLGKMVLYAVVLKCLDPVLTIACALACQDPFVLPTLASQKRAAMLCRKHFAAGMFSDHMALLRAFQGCKSSLRQNTAVQYFIMKSSNLQNIDISQQKGIWSTTPSNEWKLNGAFWESSMVYLIFSVQGSGCFQGFARMGSAIGCEKSQDWGSAGFGGVFKVDWIQKESIPFQFAHHLLNPWNDNKKIQLSRDGQVMLLSSEILFVASNEELLLK</sequence>
<dbReference type="InterPro" id="IPR027417">
    <property type="entry name" value="P-loop_NTPase"/>
</dbReference>
<accession>A0A218UJQ1</accession>